<dbReference type="AlphaFoldDB" id="J6ES25"/>
<feature type="region of interest" description="Disordered" evidence="1">
    <location>
        <begin position="157"/>
        <end position="199"/>
    </location>
</feature>
<feature type="compositionally biased region" description="Low complexity" evidence="1">
    <location>
        <begin position="73"/>
        <end position="85"/>
    </location>
</feature>
<dbReference type="VEuPathDB" id="FungiDB:A1Q1_03880"/>
<dbReference type="GeneID" id="25987393"/>
<reference evidence="2 3" key="1">
    <citation type="journal article" date="2012" name="Eukaryot. Cell">
        <title>Draft genome sequence of CBS 2479, the standard type strain of Trichosporon asahii.</title>
        <authorList>
            <person name="Yang R.Y."/>
            <person name="Li H.T."/>
            <person name="Zhu H."/>
            <person name="Zhou G.P."/>
            <person name="Wang M."/>
            <person name="Wang L."/>
        </authorList>
    </citation>
    <scope>NUCLEOTIDE SEQUENCE [LARGE SCALE GENOMIC DNA]</scope>
    <source>
        <strain evidence="3">ATCC 90039 / CBS 2479 / JCM 2466 / KCTC 7840 / NCYC 2677 / UAMH 7654</strain>
    </source>
</reference>
<evidence type="ECO:0000313" key="3">
    <source>
        <dbReference type="Proteomes" id="UP000002748"/>
    </source>
</evidence>
<dbReference type="HOGENOM" id="CLU_459415_0_0_1"/>
<dbReference type="KEGG" id="tasa:A1Q1_03880"/>
<feature type="region of interest" description="Disordered" evidence="1">
    <location>
        <begin position="491"/>
        <end position="556"/>
    </location>
</feature>
<comment type="caution">
    <text evidence="2">The sequence shown here is derived from an EMBL/GenBank/DDBJ whole genome shotgun (WGS) entry which is preliminary data.</text>
</comment>
<dbReference type="EMBL" id="ALBS01000257">
    <property type="protein sequence ID" value="EJT47334.1"/>
    <property type="molecule type" value="Genomic_DNA"/>
</dbReference>
<feature type="compositionally biased region" description="Polar residues" evidence="1">
    <location>
        <begin position="511"/>
        <end position="527"/>
    </location>
</feature>
<evidence type="ECO:0000256" key="1">
    <source>
        <dbReference type="SAM" id="MobiDB-lite"/>
    </source>
</evidence>
<dbReference type="Proteomes" id="UP000002748">
    <property type="component" value="Unassembled WGS sequence"/>
</dbReference>
<sequence>MSAASSVQQPRHRRGSNSASMSNSSDSASLRSAAASWQASVRSGTSKTSKEKSGGLWSRRGSVAPKSLRSTRSRGSTRSGQREGSITSGSEQAFEMTAVPLGGRGKKKVVIENEAARQSRAKADAAMAKWRKWIVEEQPRAEFDNPLQPSRSMSITLGANAGPSSEYSPLRSMTPNAPPSALPAHLVSSPPGSSRQNWADTVGTVSSVNSYASASSSRNVPSTPSQLQHLPGVQDIYTTESVRQLRDVELAIDPAFYGQGTVNGRRLSTHPRMSERENPFHSIHALISRRGIRPFVLELVQALGAFIDAVWSVCHPGKACPWAGVPTISRRPSFAGALQQSKTWCSWTLAAVQEGKRQGFLNSPPTEKDVTFWNREVRYGLRDIDEAVNRRKDLGWAFGKTVIEGQYGDITASNVFAHDGVSAGNIARLLNDLEEVLWGDAIPAPSDLAYEHDPDFDPFSVYREGDELIGVEVPRQPELREAELRRVFGDFLPTQAIPPTSPVSPVPPGTRKSSGSAGRPSIPSSPVQEAGPSRQAQGSLSGPSGDGMPDLDMSALGALQDLSLEEKLQLGRKRHQEYLERVRAETEGAKGALA</sequence>
<accession>J6ES25</accession>
<organism evidence="2 3">
    <name type="scientific">Trichosporon asahii var. asahii (strain ATCC 90039 / CBS 2479 / JCM 2466 / KCTC 7840 / NBRC 103889/ NCYC 2677 / UAMH 7654)</name>
    <name type="common">Yeast</name>
    <dbReference type="NCBI Taxonomy" id="1186058"/>
    <lineage>
        <taxon>Eukaryota</taxon>
        <taxon>Fungi</taxon>
        <taxon>Dikarya</taxon>
        <taxon>Basidiomycota</taxon>
        <taxon>Agaricomycotina</taxon>
        <taxon>Tremellomycetes</taxon>
        <taxon>Trichosporonales</taxon>
        <taxon>Trichosporonaceae</taxon>
        <taxon>Trichosporon</taxon>
    </lineage>
</organism>
<feature type="compositionally biased region" description="Polar residues" evidence="1">
    <location>
        <begin position="157"/>
        <end position="175"/>
    </location>
</feature>
<feature type="compositionally biased region" description="Low complexity" evidence="1">
    <location>
        <begin position="16"/>
        <end position="47"/>
    </location>
</feature>
<dbReference type="OrthoDB" id="2574658at2759"/>
<dbReference type="RefSeq" id="XP_014177780.1">
    <property type="nucleotide sequence ID" value="XM_014322305.1"/>
</dbReference>
<feature type="compositionally biased region" description="Pro residues" evidence="1">
    <location>
        <begin position="499"/>
        <end position="508"/>
    </location>
</feature>
<feature type="region of interest" description="Disordered" evidence="1">
    <location>
        <begin position="1"/>
        <end position="94"/>
    </location>
</feature>
<protein>
    <submittedName>
        <fullName evidence="2">Uncharacterized protein</fullName>
    </submittedName>
</protein>
<evidence type="ECO:0000313" key="2">
    <source>
        <dbReference type="EMBL" id="EJT47334.1"/>
    </source>
</evidence>
<name>J6ES25_TRIAS</name>
<proteinExistence type="predicted"/>
<feature type="compositionally biased region" description="Polar residues" evidence="1">
    <location>
        <begin position="190"/>
        <end position="199"/>
    </location>
</feature>
<gene>
    <name evidence="2" type="ORF">A1Q1_03880</name>
</gene>